<gene>
    <name evidence="1" type="ORF">Cenrod_1053</name>
</gene>
<name>U5N6Y8_9BURK</name>
<protein>
    <submittedName>
        <fullName evidence="1">Uncharacterized protein</fullName>
    </submittedName>
</protein>
<proteinExistence type="predicted"/>
<dbReference type="AlphaFoldDB" id="U5N6Y8"/>
<dbReference type="HOGENOM" id="CLU_2732561_0_0_4"/>
<dbReference type="EMBL" id="CP004885">
    <property type="protein sequence ID" value="AGX87147.1"/>
    <property type="molecule type" value="Genomic_DNA"/>
</dbReference>
<keyword evidence="2" id="KW-1185">Reference proteome</keyword>
<evidence type="ECO:0000313" key="1">
    <source>
        <dbReference type="EMBL" id="AGX87147.1"/>
    </source>
</evidence>
<accession>U5N6Y8</accession>
<organism evidence="1 2">
    <name type="scientific">Candidatus Symbiobacter mobilis CR</name>
    <dbReference type="NCBI Taxonomy" id="946483"/>
    <lineage>
        <taxon>Bacteria</taxon>
        <taxon>Pseudomonadati</taxon>
        <taxon>Pseudomonadota</taxon>
        <taxon>Betaproteobacteria</taxon>
        <taxon>Burkholderiales</taxon>
        <taxon>Comamonadaceae</taxon>
    </lineage>
</organism>
<sequence length="71" mass="8360">MPRGNWDGEGWFGLGLHCPTFAPHPSPGFFSRRFLRTEDFAFCKFVGDIDNAGLVYRMVYWFVARVFYRVF</sequence>
<dbReference type="Proteomes" id="UP000017184">
    <property type="component" value="Chromosome"/>
</dbReference>
<reference evidence="1 2" key="1">
    <citation type="journal article" date="2013" name="Genome Biol.">
        <title>Genomic analysis reveals key aspects of prokaryotic symbiosis in the phototrophic consortium "Chlorochromatium aggregatum".</title>
        <authorList>
            <person name="Liu Z."/>
            <person name="Muller J."/>
            <person name="Li T."/>
            <person name="Alvey R.M."/>
            <person name="Vogl K."/>
            <person name="Frigaard N.U."/>
            <person name="Rockwell N.C."/>
            <person name="Boyd E.S."/>
            <person name="Tomsho L.P."/>
            <person name="Schuster S.C."/>
            <person name="Henke P."/>
            <person name="Rohde M."/>
            <person name="Overmann J."/>
            <person name="Bryant D.A."/>
        </authorList>
    </citation>
    <scope>NUCLEOTIDE SEQUENCE [LARGE SCALE GENOMIC DNA]</scope>
    <source>
        <strain evidence="1">CR</strain>
    </source>
</reference>
<dbReference type="STRING" id="946483.Cenrod_1053"/>
<dbReference type="KEGG" id="cbx:Cenrod_1053"/>
<evidence type="ECO:0000313" key="2">
    <source>
        <dbReference type="Proteomes" id="UP000017184"/>
    </source>
</evidence>